<organism evidence="3 4">
    <name type="scientific">Nocardia brasiliensis</name>
    <dbReference type="NCBI Taxonomy" id="37326"/>
    <lineage>
        <taxon>Bacteria</taxon>
        <taxon>Bacillati</taxon>
        <taxon>Actinomycetota</taxon>
        <taxon>Actinomycetes</taxon>
        <taxon>Mycobacteriales</taxon>
        <taxon>Nocardiaceae</taxon>
        <taxon>Nocardia</taxon>
    </lineage>
</organism>
<evidence type="ECO:0000313" key="3">
    <source>
        <dbReference type="EMBL" id="QIS04613.1"/>
    </source>
</evidence>
<evidence type="ECO:0000256" key="1">
    <source>
        <dbReference type="ARBA" id="ARBA00022801"/>
    </source>
</evidence>
<dbReference type="InterPro" id="IPR029058">
    <property type="entry name" value="AB_hydrolase_fold"/>
</dbReference>
<dbReference type="RefSeq" id="WP_167463730.1">
    <property type="nucleotide sequence ID" value="NZ_CP046171.1"/>
</dbReference>
<dbReference type="GO" id="GO:0019695">
    <property type="term" value="P:choline metabolic process"/>
    <property type="evidence" value="ECO:0007669"/>
    <property type="project" value="TreeGrafter"/>
</dbReference>
<dbReference type="GO" id="GO:0005615">
    <property type="term" value="C:extracellular space"/>
    <property type="evidence" value="ECO:0007669"/>
    <property type="project" value="TreeGrafter"/>
</dbReference>
<dbReference type="Gene3D" id="3.40.50.1820">
    <property type="entry name" value="alpha/beta hydrolase"/>
    <property type="match status" value="2"/>
</dbReference>
<gene>
    <name evidence="3" type="ORF">F5X71_21780</name>
</gene>
<evidence type="ECO:0000313" key="4">
    <source>
        <dbReference type="Proteomes" id="UP000501705"/>
    </source>
</evidence>
<dbReference type="AlphaFoldDB" id="A0A6G9XUV0"/>
<protein>
    <submittedName>
        <fullName evidence="3">Carboxylesterase family protein</fullName>
    </submittedName>
</protein>
<feature type="domain" description="Carboxylesterase type B" evidence="2">
    <location>
        <begin position="6"/>
        <end position="311"/>
    </location>
</feature>
<dbReference type="Pfam" id="PF00135">
    <property type="entry name" value="COesterase"/>
    <property type="match status" value="1"/>
</dbReference>
<dbReference type="InterPro" id="IPR050654">
    <property type="entry name" value="AChE-related_enzymes"/>
</dbReference>
<dbReference type="PANTHER" id="PTHR43918">
    <property type="entry name" value="ACETYLCHOLINESTERASE"/>
    <property type="match status" value="1"/>
</dbReference>
<proteinExistence type="predicted"/>
<dbReference type="GO" id="GO:0003990">
    <property type="term" value="F:acetylcholinesterase activity"/>
    <property type="evidence" value="ECO:0007669"/>
    <property type="project" value="TreeGrafter"/>
</dbReference>
<dbReference type="EMBL" id="CP046171">
    <property type="protein sequence ID" value="QIS04613.1"/>
    <property type="molecule type" value="Genomic_DNA"/>
</dbReference>
<dbReference type="GO" id="GO:0006581">
    <property type="term" value="P:acetylcholine catabolic process"/>
    <property type="evidence" value="ECO:0007669"/>
    <property type="project" value="TreeGrafter"/>
</dbReference>
<evidence type="ECO:0000259" key="2">
    <source>
        <dbReference type="Pfam" id="PF00135"/>
    </source>
</evidence>
<dbReference type="GO" id="GO:0005886">
    <property type="term" value="C:plasma membrane"/>
    <property type="evidence" value="ECO:0007669"/>
    <property type="project" value="TreeGrafter"/>
</dbReference>
<dbReference type="Proteomes" id="UP000501705">
    <property type="component" value="Chromosome"/>
</dbReference>
<sequence length="413" mass="43765">MTKQMQTIVETASGPVRGVAEGAVTAYRGVPYATAKRFEAPRRARWTDVLDATESGPAAPQLASRLARVMGPFDVPQAENCLSLNVWAPPGDGHPVLVFVHGGGYSSGAGSLDWYHGAELAARGNVVVVTLNYRLGVLGFLRLPGVSDGNLGLRDQIAAFTWVRENIAAFGGDPERVTAAGQSAGAISLVALLSGQPGRGLFQRAILQSTPLGMAPATPEEAERVGAELLRELDIEAARLDDVPVAELLAAQSAVASRASSRVIPPFQLTGDGTVVAADPLDTVGREADLPILMGMTRDEAAAFLPDDPGRVAAATEQLFAGPTRRLAAALAERGVAPWLFRFDWQPADSPFGACHCLELPFLLGDAAAWRAAPMLCGERPERLVDEMRGSWLDFVTIGDPGWARGETRHFTD</sequence>
<dbReference type="SUPFAM" id="SSF53474">
    <property type="entry name" value="alpha/beta-Hydrolases"/>
    <property type="match status" value="1"/>
</dbReference>
<accession>A0A6G9XUV0</accession>
<reference evidence="3 4" key="1">
    <citation type="journal article" date="2019" name="ACS Chem. Biol.">
        <title>Identification and Mobilization of a Cryptic Antibiotic Biosynthesis Gene Locus from a Human-Pathogenic Nocardia Isolate.</title>
        <authorList>
            <person name="Herisse M."/>
            <person name="Ishida K."/>
            <person name="Porter J.L."/>
            <person name="Howden B."/>
            <person name="Hertweck C."/>
            <person name="Stinear T.P."/>
            <person name="Pidot S.J."/>
        </authorList>
    </citation>
    <scope>NUCLEOTIDE SEQUENCE [LARGE SCALE GENOMIC DNA]</scope>
    <source>
        <strain evidence="3 4">AUSMDU00024985</strain>
    </source>
</reference>
<dbReference type="InterPro" id="IPR002018">
    <property type="entry name" value="CarbesteraseB"/>
</dbReference>
<keyword evidence="1" id="KW-0378">Hydrolase</keyword>
<dbReference type="PANTHER" id="PTHR43918:SF4">
    <property type="entry name" value="CARBOXYLIC ESTER HYDROLASE"/>
    <property type="match status" value="1"/>
</dbReference>
<name>A0A6G9XUV0_NOCBR</name>